<keyword evidence="2" id="KW-0012">Acyltransferase</keyword>
<dbReference type="InterPro" id="IPR050832">
    <property type="entry name" value="Bact_Acetyltransf"/>
</dbReference>
<dbReference type="OrthoDB" id="9792929at2"/>
<gene>
    <name evidence="4" type="ORF">E2R66_01580</name>
</gene>
<dbReference type="EMBL" id="SOZE01000001">
    <property type="protein sequence ID" value="TFF40895.1"/>
    <property type="molecule type" value="Genomic_DNA"/>
</dbReference>
<keyword evidence="1 4" id="KW-0808">Transferase</keyword>
<dbReference type="AlphaFoldDB" id="A0A4Y8SQH4"/>
<name>A0A4Y8SQH4_9SPHI</name>
<dbReference type="RefSeq" id="WP_133229518.1">
    <property type="nucleotide sequence ID" value="NZ_SOZE01000001.1"/>
</dbReference>
<reference evidence="4 5" key="1">
    <citation type="journal article" date="2017" name="Int. J. Syst. Evol. Microbiol.">
        <title>Mucilaginibacterpsychrotolerans sp. nov., isolated from peatlands.</title>
        <authorList>
            <person name="Deng Y."/>
            <person name="Shen L."/>
            <person name="Xu B."/>
            <person name="Liu Y."/>
            <person name="Gu Z."/>
            <person name="Liu H."/>
            <person name="Zhou Y."/>
        </authorList>
    </citation>
    <scope>NUCLEOTIDE SEQUENCE [LARGE SCALE GENOMIC DNA]</scope>
    <source>
        <strain evidence="4 5">NH7-4</strain>
    </source>
</reference>
<keyword evidence="5" id="KW-1185">Reference proteome</keyword>
<feature type="domain" description="N-acetyltransferase" evidence="3">
    <location>
        <begin position="5"/>
        <end position="143"/>
    </location>
</feature>
<proteinExistence type="predicted"/>
<dbReference type="SUPFAM" id="SSF55729">
    <property type="entry name" value="Acyl-CoA N-acyltransferases (Nat)"/>
    <property type="match status" value="1"/>
</dbReference>
<evidence type="ECO:0000256" key="2">
    <source>
        <dbReference type="ARBA" id="ARBA00023315"/>
    </source>
</evidence>
<dbReference type="CDD" id="cd04301">
    <property type="entry name" value="NAT_SF"/>
    <property type="match status" value="1"/>
</dbReference>
<dbReference type="PANTHER" id="PTHR43877">
    <property type="entry name" value="AMINOALKYLPHOSPHONATE N-ACETYLTRANSFERASE-RELATED-RELATED"/>
    <property type="match status" value="1"/>
</dbReference>
<dbReference type="PROSITE" id="PS51186">
    <property type="entry name" value="GNAT"/>
    <property type="match status" value="1"/>
</dbReference>
<organism evidence="4 5">
    <name type="scientific">Mucilaginibacter psychrotolerans</name>
    <dbReference type="NCBI Taxonomy" id="1524096"/>
    <lineage>
        <taxon>Bacteria</taxon>
        <taxon>Pseudomonadati</taxon>
        <taxon>Bacteroidota</taxon>
        <taxon>Sphingobacteriia</taxon>
        <taxon>Sphingobacteriales</taxon>
        <taxon>Sphingobacteriaceae</taxon>
        <taxon>Mucilaginibacter</taxon>
    </lineage>
</organism>
<dbReference type="Proteomes" id="UP000297540">
    <property type="component" value="Unassembled WGS sequence"/>
</dbReference>
<protein>
    <submittedName>
        <fullName evidence="4">GNAT family N-acetyltransferase</fullName>
    </submittedName>
</protein>
<dbReference type="InterPro" id="IPR016181">
    <property type="entry name" value="Acyl_CoA_acyltransferase"/>
</dbReference>
<evidence type="ECO:0000259" key="3">
    <source>
        <dbReference type="PROSITE" id="PS51186"/>
    </source>
</evidence>
<accession>A0A4Y8SQH4</accession>
<evidence type="ECO:0000313" key="4">
    <source>
        <dbReference type="EMBL" id="TFF40895.1"/>
    </source>
</evidence>
<dbReference type="InterPro" id="IPR000182">
    <property type="entry name" value="GNAT_dom"/>
</dbReference>
<dbReference type="Gene3D" id="3.40.630.30">
    <property type="match status" value="1"/>
</dbReference>
<dbReference type="GO" id="GO:0016747">
    <property type="term" value="F:acyltransferase activity, transferring groups other than amino-acyl groups"/>
    <property type="evidence" value="ECO:0007669"/>
    <property type="project" value="InterPro"/>
</dbReference>
<dbReference type="Pfam" id="PF00583">
    <property type="entry name" value="Acetyltransf_1"/>
    <property type="match status" value="1"/>
</dbReference>
<sequence length="147" mass="16442">MEVNLTIRNYQPCDHDALAQIYLQSRIRTFYWLDTTPYALADFNADTLGETLIVALVGHEPVGFLSIWEPDNFIHHLYVHPQHVGKGIGKALLNKAALLFDAPLKLKCLKQNEHALAFYQSQGWAAFGGGEDINGAYLELTNKLSVS</sequence>
<evidence type="ECO:0000313" key="5">
    <source>
        <dbReference type="Proteomes" id="UP000297540"/>
    </source>
</evidence>
<evidence type="ECO:0000256" key="1">
    <source>
        <dbReference type="ARBA" id="ARBA00022679"/>
    </source>
</evidence>
<comment type="caution">
    <text evidence="4">The sequence shown here is derived from an EMBL/GenBank/DDBJ whole genome shotgun (WGS) entry which is preliminary data.</text>
</comment>